<evidence type="ECO:0000256" key="3">
    <source>
        <dbReference type="ARBA" id="ARBA00023012"/>
    </source>
</evidence>
<dbReference type="PANTHER" id="PTHR48111">
    <property type="entry name" value="REGULATOR OF RPOS"/>
    <property type="match status" value="1"/>
</dbReference>
<dbReference type="FunFam" id="1.10.10.10:FF:000018">
    <property type="entry name" value="DNA-binding response regulator ResD"/>
    <property type="match status" value="1"/>
</dbReference>
<dbReference type="Pfam" id="PF00072">
    <property type="entry name" value="Response_reg"/>
    <property type="match status" value="1"/>
</dbReference>
<evidence type="ECO:0000256" key="6">
    <source>
        <dbReference type="ARBA" id="ARBA00023163"/>
    </source>
</evidence>
<dbReference type="InterPro" id="IPR016032">
    <property type="entry name" value="Sig_transdc_resp-reg_C-effctor"/>
</dbReference>
<dbReference type="AlphaFoldDB" id="A0A1B2E7P8"/>
<feature type="DNA-binding region" description="OmpR/PhoB-type" evidence="8">
    <location>
        <begin position="129"/>
        <end position="228"/>
    </location>
</feature>
<dbReference type="InterPro" id="IPR039420">
    <property type="entry name" value="WalR-like"/>
</dbReference>
<accession>A0A1B2E7P8</accession>
<keyword evidence="4" id="KW-0805">Transcription regulation</keyword>
<dbReference type="SUPFAM" id="SSF52172">
    <property type="entry name" value="CheY-like"/>
    <property type="match status" value="1"/>
</dbReference>
<dbReference type="KEGG" id="pib:BBD41_27290"/>
<dbReference type="InterPro" id="IPR001867">
    <property type="entry name" value="OmpR/PhoB-type_DNA-bd"/>
</dbReference>
<dbReference type="InterPro" id="IPR036388">
    <property type="entry name" value="WH-like_DNA-bd_sf"/>
</dbReference>
<name>A0A1B2E7P8_9BACL</name>
<keyword evidence="6" id="KW-0804">Transcription</keyword>
<feature type="domain" description="OmpR/PhoB-type" evidence="10">
    <location>
        <begin position="129"/>
        <end position="228"/>
    </location>
</feature>
<organism evidence="11">
    <name type="scientific">Paenibacillus ihbetae</name>
    <dbReference type="NCBI Taxonomy" id="1870820"/>
    <lineage>
        <taxon>Bacteria</taxon>
        <taxon>Bacillati</taxon>
        <taxon>Bacillota</taxon>
        <taxon>Bacilli</taxon>
        <taxon>Bacillales</taxon>
        <taxon>Paenibacillaceae</taxon>
        <taxon>Paenibacillus</taxon>
    </lineage>
</organism>
<dbReference type="GO" id="GO:0000156">
    <property type="term" value="F:phosphorelay response regulator activity"/>
    <property type="evidence" value="ECO:0007669"/>
    <property type="project" value="TreeGrafter"/>
</dbReference>
<feature type="modified residue" description="4-aspartylphosphate" evidence="7">
    <location>
        <position position="52"/>
    </location>
</feature>
<dbReference type="PROSITE" id="PS50110">
    <property type="entry name" value="RESPONSE_REGULATORY"/>
    <property type="match status" value="1"/>
</dbReference>
<keyword evidence="5 8" id="KW-0238">DNA-binding</keyword>
<evidence type="ECO:0000256" key="5">
    <source>
        <dbReference type="ARBA" id="ARBA00023125"/>
    </source>
</evidence>
<evidence type="ECO:0000256" key="2">
    <source>
        <dbReference type="ARBA" id="ARBA00022553"/>
    </source>
</evidence>
<sequence>MRTILIIDDEPNIREVLVSYLQREQYRTLEAADGKEALEHLRDERIDLIILDLLLPDMEGEQLCARIRSFSPVPILMLTAKSAASSRLKGFSSGADDYVLKPFDPREVLARVKAILRRAGDDAQLLSDVTVYRHGALVIHSGKHEVTCYGQAVGLTPNEYKLLVLLAKYPGRNFSREELVERILGYDYDGDIRTIDQHVKNLRHKIEEDPKQPKFIITVYGFGYRFGGEDT</sequence>
<reference evidence="11" key="1">
    <citation type="submission" date="2016-08" db="EMBL/GenBank/DDBJ databases">
        <title>Complete Genome Seqeunce of Paenibacillus sp. nov. IHBB 9852 from high altitute lake of Indian trans-Himalayas.</title>
        <authorList>
            <person name="Kiran S."/>
            <person name="Swarnkar M.K."/>
            <person name="Rana A."/>
            <person name="Tewari R."/>
            <person name="Gulati A."/>
        </authorList>
    </citation>
    <scope>NUCLEOTIDE SEQUENCE [LARGE SCALE GENOMIC DNA]</scope>
    <source>
        <strain evidence="11">IHBB 9852</strain>
    </source>
</reference>
<comment type="subcellular location">
    <subcellularLocation>
        <location evidence="1">Cytoplasm</location>
    </subcellularLocation>
</comment>
<evidence type="ECO:0000256" key="1">
    <source>
        <dbReference type="ARBA" id="ARBA00004496"/>
    </source>
</evidence>
<evidence type="ECO:0000259" key="10">
    <source>
        <dbReference type="PROSITE" id="PS51755"/>
    </source>
</evidence>
<dbReference type="Gene3D" id="6.10.250.690">
    <property type="match status" value="1"/>
</dbReference>
<dbReference type="PANTHER" id="PTHR48111:SF1">
    <property type="entry name" value="TWO-COMPONENT RESPONSE REGULATOR ORR33"/>
    <property type="match status" value="1"/>
</dbReference>
<dbReference type="Gene3D" id="1.10.10.10">
    <property type="entry name" value="Winged helix-like DNA-binding domain superfamily/Winged helix DNA-binding domain"/>
    <property type="match status" value="1"/>
</dbReference>
<dbReference type="InterPro" id="IPR011006">
    <property type="entry name" value="CheY-like_superfamily"/>
</dbReference>
<dbReference type="Gene3D" id="3.40.50.2300">
    <property type="match status" value="1"/>
</dbReference>
<evidence type="ECO:0000256" key="4">
    <source>
        <dbReference type="ARBA" id="ARBA00023015"/>
    </source>
</evidence>
<dbReference type="SMART" id="SM00448">
    <property type="entry name" value="REC"/>
    <property type="match status" value="1"/>
</dbReference>
<gene>
    <name evidence="11" type="ORF">BBD41_27290</name>
</gene>
<protein>
    <submittedName>
        <fullName evidence="11">DNA-binding response regulator</fullName>
    </submittedName>
</protein>
<proteinExistence type="predicted"/>
<dbReference type="SMART" id="SM00862">
    <property type="entry name" value="Trans_reg_C"/>
    <property type="match status" value="1"/>
</dbReference>
<evidence type="ECO:0000256" key="8">
    <source>
        <dbReference type="PROSITE-ProRule" id="PRU01091"/>
    </source>
</evidence>
<dbReference type="CDD" id="cd00383">
    <property type="entry name" value="trans_reg_C"/>
    <property type="match status" value="1"/>
</dbReference>
<dbReference type="RefSeq" id="WP_099479866.1">
    <property type="nucleotide sequence ID" value="NZ_CP016809.1"/>
</dbReference>
<dbReference type="GO" id="GO:0032993">
    <property type="term" value="C:protein-DNA complex"/>
    <property type="evidence" value="ECO:0007669"/>
    <property type="project" value="TreeGrafter"/>
</dbReference>
<dbReference type="PROSITE" id="PS51755">
    <property type="entry name" value="OMPR_PHOB"/>
    <property type="match status" value="1"/>
</dbReference>
<dbReference type="SUPFAM" id="SSF46894">
    <property type="entry name" value="C-terminal effector domain of the bipartite response regulators"/>
    <property type="match status" value="1"/>
</dbReference>
<dbReference type="GO" id="GO:0000976">
    <property type="term" value="F:transcription cis-regulatory region binding"/>
    <property type="evidence" value="ECO:0007669"/>
    <property type="project" value="TreeGrafter"/>
</dbReference>
<dbReference type="InterPro" id="IPR001789">
    <property type="entry name" value="Sig_transdc_resp-reg_receiver"/>
</dbReference>
<dbReference type="FunFam" id="3.40.50.2300:FF:000001">
    <property type="entry name" value="DNA-binding response regulator PhoB"/>
    <property type="match status" value="1"/>
</dbReference>
<evidence type="ECO:0000256" key="7">
    <source>
        <dbReference type="PROSITE-ProRule" id="PRU00169"/>
    </source>
</evidence>
<evidence type="ECO:0000313" key="11">
    <source>
        <dbReference type="EMBL" id="ANY75981.1"/>
    </source>
</evidence>
<dbReference type="EMBL" id="CP016809">
    <property type="protein sequence ID" value="ANY75981.1"/>
    <property type="molecule type" value="Genomic_DNA"/>
</dbReference>
<keyword evidence="3" id="KW-0902">Two-component regulatory system</keyword>
<dbReference type="Pfam" id="PF00486">
    <property type="entry name" value="Trans_reg_C"/>
    <property type="match status" value="1"/>
</dbReference>
<evidence type="ECO:0000259" key="9">
    <source>
        <dbReference type="PROSITE" id="PS50110"/>
    </source>
</evidence>
<dbReference type="GO" id="GO:0006355">
    <property type="term" value="P:regulation of DNA-templated transcription"/>
    <property type="evidence" value="ECO:0007669"/>
    <property type="project" value="InterPro"/>
</dbReference>
<keyword evidence="2 7" id="KW-0597">Phosphoprotein</keyword>
<feature type="domain" description="Response regulatory" evidence="9">
    <location>
        <begin position="3"/>
        <end position="116"/>
    </location>
</feature>
<dbReference type="GO" id="GO:0005829">
    <property type="term" value="C:cytosol"/>
    <property type="evidence" value="ECO:0007669"/>
    <property type="project" value="TreeGrafter"/>
</dbReference>